<proteinExistence type="predicted"/>
<dbReference type="AlphaFoldDB" id="A0A2A2ECW7"/>
<evidence type="ECO:0000313" key="2">
    <source>
        <dbReference type="Proteomes" id="UP000218399"/>
    </source>
</evidence>
<comment type="caution">
    <text evidence="1">The sequence shown here is derived from an EMBL/GenBank/DDBJ whole genome shotgun (WGS) entry which is preliminary data.</text>
</comment>
<evidence type="ECO:0000313" key="1">
    <source>
        <dbReference type="EMBL" id="PAU67059.1"/>
    </source>
</evidence>
<keyword evidence="2" id="KW-1185">Reference proteome</keyword>
<dbReference type="Gene3D" id="1.10.510.10">
    <property type="entry name" value="Transferase(Phosphotransferase) domain 1"/>
    <property type="match status" value="1"/>
</dbReference>
<protein>
    <recommendedName>
        <fullName evidence="3">Protein kinase</fullName>
    </recommendedName>
</protein>
<dbReference type="Proteomes" id="UP000218399">
    <property type="component" value="Unassembled WGS sequence"/>
</dbReference>
<organism evidence="1 2">
    <name type="scientific">Bifidobacterium criceti</name>
    <dbReference type="NCBI Taxonomy" id="1960969"/>
    <lineage>
        <taxon>Bacteria</taxon>
        <taxon>Bacillati</taxon>
        <taxon>Actinomycetota</taxon>
        <taxon>Actinomycetes</taxon>
        <taxon>Bifidobacteriales</taxon>
        <taxon>Bifidobacteriaceae</taxon>
        <taxon>Bifidobacterium</taxon>
    </lineage>
</organism>
<dbReference type="InterPro" id="IPR011009">
    <property type="entry name" value="Kinase-like_dom_sf"/>
</dbReference>
<evidence type="ECO:0008006" key="3">
    <source>
        <dbReference type="Google" id="ProtNLM"/>
    </source>
</evidence>
<sequence length="212" mass="24398">MDTTNDTRTQADAVHTMSVNGTSYDVVRLLGKGKGGYSYLVRDADGAHYVLKQIHHEPCAYYQFGDKLASELNDYRTLKSIGVNVPEMVDVDEDAERILKQYIEGPTIYDLVAAGAVRPWHVEWMRATCRMLYAAHTNIDYFPTNFVVHDDDIFYIDYECNAYMEEWDFEHWGIKYWNRTPEYLAYVAEHTNDDGGDGDTTHHGTDDIKETT</sequence>
<name>A0A2A2ECW7_9BIFI</name>
<dbReference type="SUPFAM" id="SSF56112">
    <property type="entry name" value="Protein kinase-like (PK-like)"/>
    <property type="match status" value="1"/>
</dbReference>
<gene>
    <name evidence="1" type="ORF">B1526_1559</name>
</gene>
<accession>A0A2A2ECW7</accession>
<dbReference type="EMBL" id="MVOH01000017">
    <property type="protein sequence ID" value="PAU67059.1"/>
    <property type="molecule type" value="Genomic_DNA"/>
</dbReference>
<reference evidence="1 2" key="1">
    <citation type="journal article" date="2017" name="ISME J.">
        <title>Unveiling bifidobacterial biogeography across the mammalian branch of the tree of life.</title>
        <authorList>
            <person name="Milani C."/>
            <person name="Mangifesta M."/>
            <person name="Mancabelli L."/>
            <person name="Lugli G.A."/>
            <person name="James K."/>
            <person name="Duranti S."/>
            <person name="Turroni F."/>
            <person name="Ferrario C."/>
            <person name="Ossiprandi M.C."/>
            <person name="van Sinderen D."/>
            <person name="Ventura M."/>
        </authorList>
    </citation>
    <scope>NUCLEOTIDE SEQUENCE [LARGE SCALE GENOMIC DNA]</scope>
    <source>
        <strain evidence="2">Ham19E</strain>
    </source>
</reference>
<dbReference type="RefSeq" id="WP_201260146.1">
    <property type="nucleotide sequence ID" value="NZ_MVOH01000017.1"/>
</dbReference>